<feature type="compositionally biased region" description="Low complexity" evidence="1">
    <location>
        <begin position="358"/>
        <end position="387"/>
    </location>
</feature>
<keyword evidence="3" id="KW-1185">Reference proteome</keyword>
<comment type="caution">
    <text evidence="2">The sequence shown here is derived from an EMBL/GenBank/DDBJ whole genome shotgun (WGS) entry which is preliminary data.</text>
</comment>
<feature type="region of interest" description="Disordered" evidence="1">
    <location>
        <begin position="278"/>
        <end position="309"/>
    </location>
</feature>
<feature type="compositionally biased region" description="Polar residues" evidence="1">
    <location>
        <begin position="229"/>
        <end position="249"/>
    </location>
</feature>
<gene>
    <name evidence="2" type="ORF">PGLA1383_LOCUS52101</name>
</gene>
<dbReference type="Gene3D" id="3.80.10.10">
    <property type="entry name" value="Ribonuclease Inhibitor"/>
    <property type="match status" value="1"/>
</dbReference>
<feature type="compositionally biased region" description="Low complexity" evidence="1">
    <location>
        <begin position="437"/>
        <end position="450"/>
    </location>
</feature>
<feature type="non-terminal residue" evidence="2">
    <location>
        <position position="1"/>
    </location>
</feature>
<evidence type="ECO:0000256" key="1">
    <source>
        <dbReference type="SAM" id="MobiDB-lite"/>
    </source>
</evidence>
<reference evidence="2" key="1">
    <citation type="submission" date="2021-02" db="EMBL/GenBank/DDBJ databases">
        <authorList>
            <person name="Dougan E. K."/>
            <person name="Rhodes N."/>
            <person name="Thang M."/>
            <person name="Chan C."/>
        </authorList>
    </citation>
    <scope>NUCLEOTIDE SEQUENCE</scope>
</reference>
<dbReference type="SUPFAM" id="SSF52047">
    <property type="entry name" value="RNI-like"/>
    <property type="match status" value="1"/>
</dbReference>
<name>A0A813HFF4_POLGL</name>
<evidence type="ECO:0000313" key="3">
    <source>
        <dbReference type="Proteomes" id="UP000654075"/>
    </source>
</evidence>
<dbReference type="Proteomes" id="UP000654075">
    <property type="component" value="Unassembled WGS sequence"/>
</dbReference>
<evidence type="ECO:0000313" key="2">
    <source>
        <dbReference type="EMBL" id="CAE8636696.1"/>
    </source>
</evidence>
<dbReference type="EMBL" id="CAJNNV010031532">
    <property type="protein sequence ID" value="CAE8636696.1"/>
    <property type="molecule type" value="Genomic_DNA"/>
</dbReference>
<proteinExistence type="predicted"/>
<accession>A0A813HFF4</accession>
<feature type="region of interest" description="Disordered" evidence="1">
    <location>
        <begin position="224"/>
        <end position="249"/>
    </location>
</feature>
<feature type="compositionally biased region" description="Low complexity" evidence="1">
    <location>
        <begin position="288"/>
        <end position="308"/>
    </location>
</feature>
<organism evidence="2 3">
    <name type="scientific">Polarella glacialis</name>
    <name type="common">Dinoflagellate</name>
    <dbReference type="NCBI Taxonomy" id="89957"/>
    <lineage>
        <taxon>Eukaryota</taxon>
        <taxon>Sar</taxon>
        <taxon>Alveolata</taxon>
        <taxon>Dinophyceae</taxon>
        <taxon>Suessiales</taxon>
        <taxon>Suessiaceae</taxon>
        <taxon>Polarella</taxon>
    </lineage>
</organism>
<protein>
    <submittedName>
        <fullName evidence="2">Uncharacterized protein</fullName>
    </submittedName>
</protein>
<dbReference type="AlphaFoldDB" id="A0A813HFF4"/>
<feature type="region of interest" description="Disordered" evidence="1">
    <location>
        <begin position="358"/>
        <end position="450"/>
    </location>
</feature>
<sequence length="732" mass="76789">LDLAENSLDNGCLEAMRASAAAGRPGHGLPSQLSPLPNPFGGLAVGLVEQLAPWSSVVLHGAALEAPSFVQLLHCLGEEASTSPGAAGTAAVAEFTLSLTGSMLIMQPWQWTTICDAINLTISPPMRVPSSASVLRPQRHGRSAWRRLGGCGAPLRIELNDVDFSQTVFKVPCVAAPEENTVARSARQEARLRARGDWPPPAKSLAAIARDAAPGTFGAAAFGEATRPLTPSSARRASTGSQASSGSNFKFTAEPRKTISATSTCSNFNFTASRRNAGVVESRQAPKAISSTAESRTSSMASTATQSSIQGEVRQFPKGSAIIVNNNNYNNIQGHSSTQGSLPEARQFSQGIAVIVNNTNNNHNTNNHNNNHNNHNNNNNNNNRNNHIIVNAAEAPSREQRPPGPRSISAADAEGKPTPGGSFAGLVSQSAAGRGGPPHSAPANSSSASNGVLGSSVFAACRHRRPPPPPRLCGEDFQGNVFERQGHFDLQVQSVLRQLRDIQALRLVQCGLTDPWLSQLGHSGASSKWSGVQLLDLRNNSLTAACCPAIATVVAGGLQALILDGNRLQAEGFQILCGATKSINHRCALRWLSIADNEVGHPGGSMAAELFSRPGGCPLQGLSLALNPKISDGEVTKLLRALGRQPSEASWRLQMLDLAGTGAAPAVLAKLLARTLLHCQGLTVDLSSCLSQQTPGSSVSGRAEVRPGAATLTPAETLLELGQFVRQKRLLL</sequence>
<dbReference type="InterPro" id="IPR032675">
    <property type="entry name" value="LRR_dom_sf"/>
</dbReference>